<dbReference type="Proteomes" id="UP000177486">
    <property type="component" value="Unassembled WGS sequence"/>
</dbReference>
<proteinExistence type="predicted"/>
<dbReference type="PANTHER" id="PTHR33969:SF2">
    <property type="entry name" value="SEGREGATION AND CONDENSATION PROTEIN A"/>
    <property type="match status" value="1"/>
</dbReference>
<evidence type="ECO:0000313" key="3">
    <source>
        <dbReference type="Proteomes" id="UP000177486"/>
    </source>
</evidence>
<gene>
    <name evidence="2" type="ORF">A2931_00775</name>
</gene>
<dbReference type="PANTHER" id="PTHR33969">
    <property type="entry name" value="SEGREGATION AND CONDENSATION PROTEIN A"/>
    <property type="match status" value="1"/>
</dbReference>
<organism evidence="2 3">
    <name type="scientific">Candidatus Niyogibacteria bacterium RIFCSPLOWO2_01_FULL_45_48</name>
    <dbReference type="NCBI Taxonomy" id="1801724"/>
    <lineage>
        <taxon>Bacteria</taxon>
        <taxon>Candidatus Niyogiibacteriota</taxon>
    </lineage>
</organism>
<dbReference type="Pfam" id="PF02616">
    <property type="entry name" value="SMC_ScpA"/>
    <property type="match status" value="1"/>
</dbReference>
<reference evidence="2 3" key="1">
    <citation type="journal article" date="2016" name="Nat. Commun.">
        <title>Thousands of microbial genomes shed light on interconnected biogeochemical processes in an aquifer system.</title>
        <authorList>
            <person name="Anantharaman K."/>
            <person name="Brown C.T."/>
            <person name="Hug L.A."/>
            <person name="Sharon I."/>
            <person name="Castelle C.J."/>
            <person name="Probst A.J."/>
            <person name="Thomas B.C."/>
            <person name="Singh A."/>
            <person name="Wilkins M.J."/>
            <person name="Karaoz U."/>
            <person name="Brodie E.L."/>
            <person name="Williams K.H."/>
            <person name="Hubbard S.S."/>
            <person name="Banfield J.F."/>
        </authorList>
    </citation>
    <scope>NUCLEOTIDE SEQUENCE [LARGE SCALE GENOMIC DNA]</scope>
</reference>
<sequence>MAYEVKTEKFEGPFEVLLSLIEDQKLSIGEISLSKVCEDFLSYLKTLGDISRSEAAAFLSIGATLMLIKSRTLLPTLELTEEEEGSIEELENRLKLLKLFKDLAGSLRERASKNSRLFSREAFSGYEFGFLPPEKTTAGSLKTMILGILDALPKPDLLPKHTLAKVITIEEKTRELIGRIRDRLSGPLEKVISAKDKVELIVGFLALLELVKQGFFEVEQKNAFGEVELKKT</sequence>
<name>A0A1G2EWC5_9BACT</name>
<dbReference type="AlphaFoldDB" id="A0A1G2EWC5"/>
<evidence type="ECO:0000313" key="2">
    <source>
        <dbReference type="EMBL" id="OGZ29812.1"/>
    </source>
</evidence>
<protein>
    <recommendedName>
        <fullName evidence="1">Segregation and condensation protein A</fullName>
    </recommendedName>
</protein>
<comment type="caution">
    <text evidence="2">The sequence shown here is derived from an EMBL/GenBank/DDBJ whole genome shotgun (WGS) entry which is preliminary data.</text>
</comment>
<accession>A0A1G2EWC5</accession>
<dbReference type="EMBL" id="MHMQ01000032">
    <property type="protein sequence ID" value="OGZ29812.1"/>
    <property type="molecule type" value="Genomic_DNA"/>
</dbReference>
<dbReference type="InterPro" id="IPR003768">
    <property type="entry name" value="ScpA"/>
</dbReference>
<evidence type="ECO:0000256" key="1">
    <source>
        <dbReference type="ARBA" id="ARBA00044777"/>
    </source>
</evidence>
<dbReference type="Gene3D" id="6.10.250.2410">
    <property type="match status" value="1"/>
</dbReference>